<dbReference type="PANTHER" id="PTHR47534:SF3">
    <property type="entry name" value="ALCOHOL DEHYDROGENASE-LIKE C-TERMINAL DOMAIN-CONTAINING PROTEIN"/>
    <property type="match status" value="1"/>
</dbReference>
<reference evidence="2" key="1">
    <citation type="submission" date="2023-03" db="EMBL/GenBank/DDBJ databases">
        <title>Near-Complete genome sequence of Lipomyces tetrasporous NRRL Y-64009, an oleaginous yeast capable of growing on lignocellulosic hydrolysates.</title>
        <authorList>
            <consortium name="Lawrence Berkeley National Laboratory"/>
            <person name="Jagtap S.S."/>
            <person name="Liu J.-J."/>
            <person name="Walukiewicz H.E."/>
            <person name="Pangilinan J."/>
            <person name="Lipzen A."/>
            <person name="Ahrendt S."/>
            <person name="Koriabine M."/>
            <person name="Cobaugh K."/>
            <person name="Salamov A."/>
            <person name="Yoshinaga Y."/>
            <person name="Ng V."/>
            <person name="Daum C."/>
            <person name="Grigoriev I.V."/>
            <person name="Slininger P.J."/>
            <person name="Dien B.S."/>
            <person name="Jin Y.-S."/>
            <person name="Rao C.V."/>
        </authorList>
    </citation>
    <scope>NUCLEOTIDE SEQUENCE</scope>
    <source>
        <strain evidence="2">NRRL Y-64009</strain>
    </source>
</reference>
<gene>
    <name evidence="2" type="ORF">POJ06DRAFT_235369</name>
</gene>
<dbReference type="RefSeq" id="XP_056045848.1">
    <property type="nucleotide sequence ID" value="XM_056185830.1"/>
</dbReference>
<name>A0AAD7VUD5_9ASCO</name>
<dbReference type="SUPFAM" id="SSF51735">
    <property type="entry name" value="NAD(P)-binding Rossmann-fold domains"/>
    <property type="match status" value="1"/>
</dbReference>
<dbReference type="Pfam" id="PF00106">
    <property type="entry name" value="adh_short"/>
    <property type="match status" value="1"/>
</dbReference>
<dbReference type="InterPro" id="IPR036291">
    <property type="entry name" value="NAD(P)-bd_dom_sf"/>
</dbReference>
<dbReference type="InterPro" id="IPR002347">
    <property type="entry name" value="SDR_fam"/>
</dbReference>
<sequence>MVNIKNVRISNSNLKTKTPGMVALFVGGTSGIGKGTLRQLAKCANAPKVYIVGRSMTSAALLLSELESLNPLGTFIFIETEISLIKNVDTVCAEIKGKEQKLDLVFLSAGYLSVAGRQETSEGVDTFCSLAYYGRLRIIDNLLPLLCASLNPRVISIFNAGKELAVDLDDLELRNRYSFTNAVNSATTQTTLAFEELAKVYPMVSFCHVHPGFVTTGILARLTGTATGIWRLPAILARWTLVPVLHLFGRSIEEAGEWGVFVATSAKYPPAEPKDPHEVGVALPDGVDVAKSSVVTDGKGNGVYRIDNYGESVENECDKILADYRADQVEKKVWEGTKSVWVRALKCGES</sequence>
<comment type="caution">
    <text evidence="2">The sequence shown here is derived from an EMBL/GenBank/DDBJ whole genome shotgun (WGS) entry which is preliminary data.</text>
</comment>
<evidence type="ECO:0000313" key="2">
    <source>
        <dbReference type="EMBL" id="KAJ8102398.1"/>
    </source>
</evidence>
<dbReference type="PANTHER" id="PTHR47534">
    <property type="entry name" value="YALI0E05731P"/>
    <property type="match status" value="1"/>
</dbReference>
<proteinExistence type="predicted"/>
<dbReference type="AlphaFoldDB" id="A0AAD7VUD5"/>
<accession>A0AAD7VUD5</accession>
<dbReference type="GeneID" id="80880996"/>
<dbReference type="Gene3D" id="3.40.50.720">
    <property type="entry name" value="NAD(P)-binding Rossmann-like Domain"/>
    <property type="match status" value="1"/>
</dbReference>
<dbReference type="EMBL" id="JARPMG010000002">
    <property type="protein sequence ID" value="KAJ8102398.1"/>
    <property type="molecule type" value="Genomic_DNA"/>
</dbReference>
<keyword evidence="3" id="KW-1185">Reference proteome</keyword>
<dbReference type="GO" id="GO:0016491">
    <property type="term" value="F:oxidoreductase activity"/>
    <property type="evidence" value="ECO:0007669"/>
    <property type="project" value="UniProtKB-KW"/>
</dbReference>
<dbReference type="Proteomes" id="UP001217417">
    <property type="component" value="Unassembled WGS sequence"/>
</dbReference>
<evidence type="ECO:0000313" key="3">
    <source>
        <dbReference type="Proteomes" id="UP001217417"/>
    </source>
</evidence>
<evidence type="ECO:0000256" key="1">
    <source>
        <dbReference type="ARBA" id="ARBA00023002"/>
    </source>
</evidence>
<dbReference type="InterPro" id="IPR052228">
    <property type="entry name" value="Sec_Metab_Biosynth_Oxidored"/>
</dbReference>
<keyword evidence="1" id="KW-0560">Oxidoreductase</keyword>
<protein>
    <recommendedName>
        <fullName evidence="4">Short-chain dehydrogenases/reductase</fullName>
    </recommendedName>
</protein>
<evidence type="ECO:0008006" key="4">
    <source>
        <dbReference type="Google" id="ProtNLM"/>
    </source>
</evidence>
<organism evidence="2 3">
    <name type="scientific">Lipomyces tetrasporus</name>
    <dbReference type="NCBI Taxonomy" id="54092"/>
    <lineage>
        <taxon>Eukaryota</taxon>
        <taxon>Fungi</taxon>
        <taxon>Dikarya</taxon>
        <taxon>Ascomycota</taxon>
        <taxon>Saccharomycotina</taxon>
        <taxon>Lipomycetes</taxon>
        <taxon>Lipomycetales</taxon>
        <taxon>Lipomycetaceae</taxon>
        <taxon>Lipomyces</taxon>
    </lineage>
</organism>